<protein>
    <submittedName>
        <fullName evidence="3">Dehydrogenases with different specificities (Related to short-chain alcohol dehydrogenases)</fullName>
        <ecNumber evidence="3">1.1.1.100</ecNumber>
    </submittedName>
</protein>
<dbReference type="NCBIfam" id="NF005559">
    <property type="entry name" value="PRK07231.1"/>
    <property type="match status" value="1"/>
</dbReference>
<accession>D4LUN5</accession>
<reference evidence="3 4" key="1">
    <citation type="submission" date="2010-03" db="EMBL/GenBank/DDBJ databases">
        <title>The genome sequence of Ruminococcus obeum A2-162.</title>
        <authorList>
            <consortium name="metaHIT consortium -- http://www.metahit.eu/"/>
            <person name="Pajon A."/>
            <person name="Turner K."/>
            <person name="Parkhill J."/>
            <person name="Duncan S."/>
            <person name="Flint H."/>
        </authorList>
    </citation>
    <scope>NUCLEOTIDE SEQUENCE [LARGE SCALE GENOMIC DNA]</scope>
    <source>
        <strain evidence="3 4">A2-162</strain>
    </source>
</reference>
<dbReference type="HOGENOM" id="CLU_010194_1_0_9"/>
<gene>
    <name evidence="3" type="ORF">CK5_32900</name>
</gene>
<sequence>MGFREVKGKVAIITGAARGIGYECAEALAAEGVEVIIADILPEVMESFRKIKEKYPDNQGWAEIVDVSKEEQVRNLIEGAVKKFGKLDIMCNNAGINGGEKSVIDVEEQDIDKVFNVNVKGTFYGCKYAGRQMAKQKSGTIVNTGSWYGREGHANSALYGSSKGAIHTLTQAFAMEMAPYGVTVNAICPAYAATEMHWAYVRKEAAEKGVTLESLAEAELYNIPLHRLGTGKDQAGAVLWLASESGAYVTGQLINVNGGVFFS</sequence>
<evidence type="ECO:0000256" key="2">
    <source>
        <dbReference type="ARBA" id="ARBA00023002"/>
    </source>
</evidence>
<dbReference type="EC" id="1.1.1.100" evidence="3"/>
<dbReference type="PRINTS" id="PR00080">
    <property type="entry name" value="SDRFAMILY"/>
</dbReference>
<dbReference type="GO" id="GO:0004316">
    <property type="term" value="F:3-oxoacyl-[acyl-carrier-protein] reductase (NADPH) activity"/>
    <property type="evidence" value="ECO:0007669"/>
    <property type="project" value="UniProtKB-EC"/>
</dbReference>
<proteinExistence type="inferred from homology"/>
<reference evidence="3 4" key="2">
    <citation type="submission" date="2010-03" db="EMBL/GenBank/DDBJ databases">
        <authorList>
            <person name="Pajon A."/>
        </authorList>
    </citation>
    <scope>NUCLEOTIDE SEQUENCE [LARGE SCALE GENOMIC DNA]</scope>
    <source>
        <strain evidence="3 4">A2-162</strain>
    </source>
</reference>
<dbReference type="InterPro" id="IPR020904">
    <property type="entry name" value="Sc_DH/Rdtase_CS"/>
</dbReference>
<dbReference type="Pfam" id="PF13561">
    <property type="entry name" value="adh_short_C2"/>
    <property type="match status" value="1"/>
</dbReference>
<evidence type="ECO:0000313" key="4">
    <source>
        <dbReference type="Proteomes" id="UP000008955"/>
    </source>
</evidence>
<keyword evidence="2 3" id="KW-0560">Oxidoreductase</keyword>
<dbReference type="CDD" id="cd05233">
    <property type="entry name" value="SDR_c"/>
    <property type="match status" value="1"/>
</dbReference>
<dbReference type="AlphaFoldDB" id="D4LUN5"/>
<dbReference type="GO" id="GO:0048038">
    <property type="term" value="F:quinone binding"/>
    <property type="evidence" value="ECO:0007669"/>
    <property type="project" value="TreeGrafter"/>
</dbReference>
<dbReference type="GO" id="GO:0008206">
    <property type="term" value="P:bile acid metabolic process"/>
    <property type="evidence" value="ECO:0007669"/>
    <property type="project" value="UniProtKB-ARBA"/>
</dbReference>
<evidence type="ECO:0000256" key="1">
    <source>
        <dbReference type="ARBA" id="ARBA00006484"/>
    </source>
</evidence>
<dbReference type="InterPro" id="IPR036291">
    <property type="entry name" value="NAD(P)-bd_dom_sf"/>
</dbReference>
<organism evidence="3 4">
    <name type="scientific">Blautia obeum A2-162</name>
    <dbReference type="NCBI Taxonomy" id="657314"/>
    <lineage>
        <taxon>Bacteria</taxon>
        <taxon>Bacillati</taxon>
        <taxon>Bacillota</taxon>
        <taxon>Clostridia</taxon>
        <taxon>Lachnospirales</taxon>
        <taxon>Lachnospiraceae</taxon>
        <taxon>Blautia</taxon>
    </lineage>
</organism>
<name>D4LUN5_9FIRM</name>
<dbReference type="PRINTS" id="PR00081">
    <property type="entry name" value="GDHRDH"/>
</dbReference>
<dbReference type="FunFam" id="3.40.50.720:FF:000084">
    <property type="entry name" value="Short-chain dehydrogenase reductase"/>
    <property type="match status" value="1"/>
</dbReference>
<dbReference type="SUPFAM" id="SSF51735">
    <property type="entry name" value="NAD(P)-binding Rossmann-fold domains"/>
    <property type="match status" value="1"/>
</dbReference>
<dbReference type="Proteomes" id="UP000008955">
    <property type="component" value="Chromosome"/>
</dbReference>
<dbReference type="RefSeq" id="WP_015543245.1">
    <property type="nucleotide sequence ID" value="NC_021022.1"/>
</dbReference>
<dbReference type="PANTHER" id="PTHR42760">
    <property type="entry name" value="SHORT-CHAIN DEHYDROGENASES/REDUCTASES FAMILY MEMBER"/>
    <property type="match status" value="1"/>
</dbReference>
<dbReference type="EMBL" id="FP929054">
    <property type="protein sequence ID" value="CBL24493.1"/>
    <property type="molecule type" value="Genomic_DNA"/>
</dbReference>
<dbReference type="Gene3D" id="3.40.50.720">
    <property type="entry name" value="NAD(P)-binding Rossmann-like Domain"/>
    <property type="match status" value="1"/>
</dbReference>
<dbReference type="InterPro" id="IPR002347">
    <property type="entry name" value="SDR_fam"/>
</dbReference>
<dbReference type="PATRIC" id="fig|657314.3.peg.3182"/>
<dbReference type="KEGG" id="rob:CK5_32900"/>
<dbReference type="PANTHER" id="PTHR42760:SF133">
    <property type="entry name" value="3-OXOACYL-[ACYL-CARRIER-PROTEIN] REDUCTASE"/>
    <property type="match status" value="1"/>
</dbReference>
<comment type="similarity">
    <text evidence="1">Belongs to the short-chain dehydrogenases/reductases (SDR) family.</text>
</comment>
<dbReference type="PROSITE" id="PS00061">
    <property type="entry name" value="ADH_SHORT"/>
    <property type="match status" value="1"/>
</dbReference>
<dbReference type="GO" id="GO:0006633">
    <property type="term" value="P:fatty acid biosynthetic process"/>
    <property type="evidence" value="ECO:0007669"/>
    <property type="project" value="TreeGrafter"/>
</dbReference>
<evidence type="ECO:0000313" key="3">
    <source>
        <dbReference type="EMBL" id="CBL24493.1"/>
    </source>
</evidence>
<keyword evidence="4" id="KW-1185">Reference proteome</keyword>